<dbReference type="AlphaFoldDB" id="A0AAV7T7X1"/>
<evidence type="ECO:0000313" key="3">
    <source>
        <dbReference type="Proteomes" id="UP001066276"/>
    </source>
</evidence>
<feature type="region of interest" description="Disordered" evidence="1">
    <location>
        <begin position="77"/>
        <end position="166"/>
    </location>
</feature>
<dbReference type="Proteomes" id="UP001066276">
    <property type="component" value="Chromosome 4_1"/>
</dbReference>
<gene>
    <name evidence="2" type="ORF">NDU88_004483</name>
</gene>
<keyword evidence="3" id="KW-1185">Reference proteome</keyword>
<proteinExistence type="predicted"/>
<reference evidence="2" key="1">
    <citation type="journal article" date="2022" name="bioRxiv">
        <title>Sequencing and chromosome-scale assembly of the giantPleurodeles waltlgenome.</title>
        <authorList>
            <person name="Brown T."/>
            <person name="Elewa A."/>
            <person name="Iarovenko S."/>
            <person name="Subramanian E."/>
            <person name="Araus A.J."/>
            <person name="Petzold A."/>
            <person name="Susuki M."/>
            <person name="Suzuki K.-i.T."/>
            <person name="Hayashi T."/>
            <person name="Toyoda A."/>
            <person name="Oliveira C."/>
            <person name="Osipova E."/>
            <person name="Leigh N.D."/>
            <person name="Simon A."/>
            <person name="Yun M.H."/>
        </authorList>
    </citation>
    <scope>NUCLEOTIDE SEQUENCE</scope>
    <source>
        <strain evidence="2">20211129_DDA</strain>
        <tissue evidence="2">Liver</tissue>
    </source>
</reference>
<organism evidence="2 3">
    <name type="scientific">Pleurodeles waltl</name>
    <name type="common">Iberian ribbed newt</name>
    <dbReference type="NCBI Taxonomy" id="8319"/>
    <lineage>
        <taxon>Eukaryota</taxon>
        <taxon>Metazoa</taxon>
        <taxon>Chordata</taxon>
        <taxon>Craniata</taxon>
        <taxon>Vertebrata</taxon>
        <taxon>Euteleostomi</taxon>
        <taxon>Amphibia</taxon>
        <taxon>Batrachia</taxon>
        <taxon>Caudata</taxon>
        <taxon>Salamandroidea</taxon>
        <taxon>Salamandridae</taxon>
        <taxon>Pleurodelinae</taxon>
        <taxon>Pleurodeles</taxon>
    </lineage>
</organism>
<accession>A0AAV7T7X1</accession>
<evidence type="ECO:0000256" key="1">
    <source>
        <dbReference type="SAM" id="MobiDB-lite"/>
    </source>
</evidence>
<sequence>MPFDPSPWVIARRSGSLVVAQRGVDVVTRNVSLFKRFHCSEGPQVDVEVHASGDDLSSIDNGEDNEEWCTDERVGIPPVSLSADVPPNDTFPSASTGPPGEAAEAQTAGVKIRPSVDPGGTRCEHQATRTLKASGPGSRGLEMGWGRLRSPEDTMRASSRGVLWSN</sequence>
<evidence type="ECO:0000313" key="2">
    <source>
        <dbReference type="EMBL" id="KAJ1172639.1"/>
    </source>
</evidence>
<protein>
    <submittedName>
        <fullName evidence="2">Uncharacterized protein</fullName>
    </submittedName>
</protein>
<name>A0AAV7T7X1_PLEWA</name>
<comment type="caution">
    <text evidence="2">The sequence shown here is derived from an EMBL/GenBank/DDBJ whole genome shotgun (WGS) entry which is preliminary data.</text>
</comment>
<dbReference type="EMBL" id="JANPWB010000007">
    <property type="protein sequence ID" value="KAJ1172639.1"/>
    <property type="molecule type" value="Genomic_DNA"/>
</dbReference>